<dbReference type="STRING" id="685588.A0A067S8T8"/>
<evidence type="ECO:0000313" key="2">
    <source>
        <dbReference type="Proteomes" id="UP000027222"/>
    </source>
</evidence>
<evidence type="ECO:0000313" key="1">
    <source>
        <dbReference type="EMBL" id="KDR67285.1"/>
    </source>
</evidence>
<dbReference type="OrthoDB" id="3051833at2759"/>
<organism evidence="1 2">
    <name type="scientific">Galerina marginata (strain CBS 339.88)</name>
    <dbReference type="NCBI Taxonomy" id="685588"/>
    <lineage>
        <taxon>Eukaryota</taxon>
        <taxon>Fungi</taxon>
        <taxon>Dikarya</taxon>
        <taxon>Basidiomycota</taxon>
        <taxon>Agaricomycotina</taxon>
        <taxon>Agaricomycetes</taxon>
        <taxon>Agaricomycetidae</taxon>
        <taxon>Agaricales</taxon>
        <taxon>Agaricineae</taxon>
        <taxon>Strophariaceae</taxon>
        <taxon>Galerina</taxon>
    </lineage>
</organism>
<name>A0A067S8T8_GALM3</name>
<reference evidence="2" key="1">
    <citation type="journal article" date="2014" name="Proc. Natl. Acad. Sci. U.S.A.">
        <title>Extensive sampling of basidiomycete genomes demonstrates inadequacy of the white-rot/brown-rot paradigm for wood decay fungi.</title>
        <authorList>
            <person name="Riley R."/>
            <person name="Salamov A.A."/>
            <person name="Brown D.W."/>
            <person name="Nagy L.G."/>
            <person name="Floudas D."/>
            <person name="Held B.W."/>
            <person name="Levasseur A."/>
            <person name="Lombard V."/>
            <person name="Morin E."/>
            <person name="Otillar R."/>
            <person name="Lindquist E.A."/>
            <person name="Sun H."/>
            <person name="LaButti K.M."/>
            <person name="Schmutz J."/>
            <person name="Jabbour D."/>
            <person name="Luo H."/>
            <person name="Baker S.E."/>
            <person name="Pisabarro A.G."/>
            <person name="Walton J.D."/>
            <person name="Blanchette R.A."/>
            <person name="Henrissat B."/>
            <person name="Martin F."/>
            <person name="Cullen D."/>
            <person name="Hibbett D.S."/>
            <person name="Grigoriev I.V."/>
        </authorList>
    </citation>
    <scope>NUCLEOTIDE SEQUENCE [LARGE SCALE GENOMIC DNA]</scope>
    <source>
        <strain evidence="2">CBS 339.88</strain>
    </source>
</reference>
<accession>A0A067S8T8</accession>
<dbReference type="EMBL" id="KL142416">
    <property type="protein sequence ID" value="KDR67285.1"/>
    <property type="molecule type" value="Genomic_DNA"/>
</dbReference>
<dbReference type="Proteomes" id="UP000027222">
    <property type="component" value="Unassembled WGS sequence"/>
</dbReference>
<protein>
    <recommendedName>
        <fullName evidence="3">Retrotransposon Copia-like N-terminal domain-containing protein</fullName>
    </recommendedName>
</protein>
<dbReference type="AlphaFoldDB" id="A0A067S8T8"/>
<sequence length="284" mass="31603">MGKHDIYKLSETPTANYDAWEFRTRISATSKGLLATILGTDYEPSTSGRNSKVWKAWKARQEAAAELLVKALDDDQLIHIRGLDSDPALMWERLRTVHEKTGVTGSASDLWNRFHTATYSDPTIPLRTHISTIRSYAEALERLHSDKPSDTQIISRIFTSLPSSYSTIIKILKIHDNADDLDFIVESILAEETTQKLTTNLSMTAGAGNSIQALMTTHTPSQSLVCETPACKAKGRTGHLTENCFWPGGAKEGQWPDWWFKLKGIQPVEEKPSAMTAISHAYAL</sequence>
<dbReference type="HOGENOM" id="CLU_1138262_0_0_1"/>
<dbReference type="Pfam" id="PF14223">
    <property type="entry name" value="Retrotran_gag_2"/>
    <property type="match status" value="1"/>
</dbReference>
<keyword evidence="2" id="KW-1185">Reference proteome</keyword>
<evidence type="ECO:0008006" key="3">
    <source>
        <dbReference type="Google" id="ProtNLM"/>
    </source>
</evidence>
<proteinExistence type="predicted"/>
<gene>
    <name evidence="1" type="ORF">GALMADRAFT_258450</name>
</gene>